<evidence type="ECO:0000256" key="1">
    <source>
        <dbReference type="SAM" id="Phobius"/>
    </source>
</evidence>
<keyword evidence="1" id="KW-0472">Membrane</keyword>
<feature type="transmembrane region" description="Helical" evidence="1">
    <location>
        <begin position="6"/>
        <end position="24"/>
    </location>
</feature>
<protein>
    <recommendedName>
        <fullName evidence="4">Endopeptidase S2P</fullName>
    </recommendedName>
</protein>
<sequence>MSFTNLLLSVALIWAALYALRAAYLRRTHHGSTTTNSYLPLHPLASGNRSTTSNTFPGHFSSDFLSKSQLTLSGLRLVVSTHAWNEAHDRLSGYLLRRRNRRLLNALKVVYNLGVLAAACGMVLACGGVLWVLWGFVSRAVASDARTGGRLYRRFMPAEEALVEVREEAKEGFGVKLIIPGVTVPLSDLPFIIISVFASQAFHEFGHALAAALDAIPMLSCGASFTVLIPTAFVSLSTSLYRGLSALPKARIVSAGAFHNLLMWGVLVFLRTAGIASLATALFYQDVRSEGRLVVYVDQASPLAGFLRPGVTLVKQLDDTELSTKDDDVWMNYLDSRPAINPSRGWCIPKAQLKGTDCCQDDTRATNSTSSEKCFYEFAFPSILFADTRIGAGCTDPVPVLSDASARRCYVASSHCHPDEACLAPDVSGLLRLTVQTGDESKVLLWNGPRAEVKEQVRVGRWRPRLGTFPTLGMLEAHTRLWSYLEMASLSLYFLNLLPLPYLDGMELVRCLMQSRGVRDVEGQGV</sequence>
<organism evidence="2 3">
    <name type="scientific">Ephemerocybe angulata</name>
    <dbReference type="NCBI Taxonomy" id="980116"/>
    <lineage>
        <taxon>Eukaryota</taxon>
        <taxon>Fungi</taxon>
        <taxon>Dikarya</taxon>
        <taxon>Basidiomycota</taxon>
        <taxon>Agaricomycotina</taxon>
        <taxon>Agaricomycetes</taxon>
        <taxon>Agaricomycetidae</taxon>
        <taxon>Agaricales</taxon>
        <taxon>Agaricineae</taxon>
        <taxon>Psathyrellaceae</taxon>
        <taxon>Ephemerocybe</taxon>
    </lineage>
</organism>
<dbReference type="PRINTS" id="PR01000">
    <property type="entry name" value="SREBPS2PTASE"/>
</dbReference>
<feature type="transmembrane region" description="Helical" evidence="1">
    <location>
        <begin position="109"/>
        <end position="134"/>
    </location>
</feature>
<evidence type="ECO:0008006" key="4">
    <source>
        <dbReference type="Google" id="ProtNLM"/>
    </source>
</evidence>
<reference evidence="2 3" key="1">
    <citation type="submission" date="2020-07" db="EMBL/GenBank/DDBJ databases">
        <title>Comparative genomics of pyrophilous fungi reveals a link between fire events and developmental genes.</title>
        <authorList>
            <consortium name="DOE Joint Genome Institute"/>
            <person name="Steindorff A.S."/>
            <person name="Carver A."/>
            <person name="Calhoun S."/>
            <person name="Stillman K."/>
            <person name="Liu H."/>
            <person name="Lipzen A."/>
            <person name="Pangilinan J."/>
            <person name="Labutti K."/>
            <person name="Bruns T.D."/>
            <person name="Grigoriev I.V."/>
        </authorList>
    </citation>
    <scope>NUCLEOTIDE SEQUENCE [LARGE SCALE GENOMIC DNA]</scope>
    <source>
        <strain evidence="2 3">CBS 144469</strain>
    </source>
</reference>
<evidence type="ECO:0000313" key="2">
    <source>
        <dbReference type="EMBL" id="KAF6744003.1"/>
    </source>
</evidence>
<feature type="transmembrane region" description="Helical" evidence="1">
    <location>
        <begin position="219"/>
        <end position="241"/>
    </location>
</feature>
<dbReference type="InterPro" id="IPR001193">
    <property type="entry name" value="MBTPS2"/>
</dbReference>
<dbReference type="GO" id="GO:0031293">
    <property type="term" value="P:membrane protein intracellular domain proteolysis"/>
    <property type="evidence" value="ECO:0007669"/>
    <property type="project" value="TreeGrafter"/>
</dbReference>
<dbReference type="Proteomes" id="UP000521943">
    <property type="component" value="Unassembled WGS sequence"/>
</dbReference>
<dbReference type="PANTHER" id="PTHR13325:SF3">
    <property type="entry name" value="MEMBRANE-BOUND TRANSCRIPTION FACTOR SITE-2 PROTEASE"/>
    <property type="match status" value="1"/>
</dbReference>
<comment type="caution">
    <text evidence="2">The sequence shown here is derived from an EMBL/GenBank/DDBJ whole genome shotgun (WGS) entry which is preliminary data.</text>
</comment>
<dbReference type="GO" id="GO:0016020">
    <property type="term" value="C:membrane"/>
    <property type="evidence" value="ECO:0007669"/>
    <property type="project" value="InterPro"/>
</dbReference>
<keyword evidence="1" id="KW-0812">Transmembrane</keyword>
<dbReference type="EMBL" id="JACGCI010000131">
    <property type="protein sequence ID" value="KAF6744003.1"/>
    <property type="molecule type" value="Genomic_DNA"/>
</dbReference>
<gene>
    <name evidence="2" type="ORF">DFP72DRAFT_931029</name>
</gene>
<dbReference type="GO" id="GO:1905897">
    <property type="term" value="P:regulation of response to endoplasmic reticulum stress"/>
    <property type="evidence" value="ECO:0007669"/>
    <property type="project" value="TreeGrafter"/>
</dbReference>
<keyword evidence="1" id="KW-1133">Transmembrane helix</keyword>
<keyword evidence="3" id="KW-1185">Reference proteome</keyword>
<evidence type="ECO:0000313" key="3">
    <source>
        <dbReference type="Proteomes" id="UP000521943"/>
    </source>
</evidence>
<feature type="transmembrane region" description="Helical" evidence="1">
    <location>
        <begin position="481"/>
        <end position="503"/>
    </location>
</feature>
<dbReference type="OrthoDB" id="7694678at2759"/>
<dbReference type="AlphaFoldDB" id="A0A8H6LU72"/>
<name>A0A8H6LU72_9AGAR</name>
<accession>A0A8H6LU72</accession>
<feature type="transmembrane region" description="Helical" evidence="1">
    <location>
        <begin position="261"/>
        <end position="284"/>
    </location>
</feature>
<dbReference type="PANTHER" id="PTHR13325">
    <property type="entry name" value="PROTEASE M50 MEMBRANE-BOUND TRANSCRIPTION FACTOR SITE 2 PROTEASE"/>
    <property type="match status" value="1"/>
</dbReference>
<feature type="transmembrane region" description="Helical" evidence="1">
    <location>
        <begin position="177"/>
        <end position="198"/>
    </location>
</feature>
<dbReference type="GO" id="GO:0004222">
    <property type="term" value="F:metalloendopeptidase activity"/>
    <property type="evidence" value="ECO:0007669"/>
    <property type="project" value="InterPro"/>
</dbReference>
<dbReference type="GO" id="GO:0005737">
    <property type="term" value="C:cytoplasm"/>
    <property type="evidence" value="ECO:0007669"/>
    <property type="project" value="TreeGrafter"/>
</dbReference>
<proteinExistence type="predicted"/>